<protein>
    <recommendedName>
        <fullName evidence="1">R13L1/DRL21-like LRR repeat region domain-containing protein</fullName>
    </recommendedName>
</protein>
<evidence type="ECO:0000259" key="1">
    <source>
        <dbReference type="Pfam" id="PF25019"/>
    </source>
</evidence>
<sequence length="515" mass="58915">MHDLVSDLALFVAGDKCLRMDDVSKENSPTKISEKVRHLSFIHGSHESYRRFNFLKDGQRLRTFLPLPIVKKVHYQEFYISRRILLHLLPNLNCLRVLSINGCSIYELPDSVGDLRHLRYLGLAETSLKWLPECVSNLINLRVLILRGCFILTKLPTRMENLIDLRHLDIAGTTNLCEMPQGIAQLTSLRTLSKMIESKSSGMRLKELGNLSVLQGEILIEELQNVMNVQEAMDVTLMDKTSLKEIRLAWSQDFDDSRDKTLEFGVLNVLKPLENLSRLEIDYYGGENFSNWIGDSGFFNLAKISFNFCKNCRTLPPLGKLPLLRDLSIRGMDQVKVIGAEFYGSRGHGELPFPSLNSLTFEDMENWEEWLGVAQEVSVIEFPQLCKFYIRRCPKLVSLSNILLPSLCELEVQSVREVVLNHMHHLESLTQLRLTRIFGLTSVFKAFVQFPFTLENFEVVDCDDLVTLWPSDNTAQCLVNLQQMSIGSCPQILSLQEIDVPPHLRNLLIWSCEAL</sequence>
<comment type="caution">
    <text evidence="2">The sequence shown here is derived from an EMBL/GenBank/DDBJ whole genome shotgun (WGS) entry which is preliminary data.</text>
</comment>
<gene>
    <name evidence="2" type="ORF">OLEA9_A011595</name>
</gene>
<reference evidence="2 3" key="1">
    <citation type="submission" date="2019-12" db="EMBL/GenBank/DDBJ databases">
        <authorList>
            <person name="Alioto T."/>
            <person name="Alioto T."/>
            <person name="Gomez Garrido J."/>
        </authorList>
    </citation>
    <scope>NUCLEOTIDE SEQUENCE [LARGE SCALE GENOMIC DNA]</scope>
</reference>
<dbReference type="Pfam" id="PF25019">
    <property type="entry name" value="LRR_R13L1-DRL21"/>
    <property type="match status" value="1"/>
</dbReference>
<dbReference type="PANTHER" id="PTHR47186">
    <property type="entry name" value="LEUCINE-RICH REPEAT-CONTAINING PROTEIN 57"/>
    <property type="match status" value="1"/>
</dbReference>
<dbReference type="InterPro" id="IPR032675">
    <property type="entry name" value="LRR_dom_sf"/>
</dbReference>
<dbReference type="AlphaFoldDB" id="A0A8S0PQI3"/>
<evidence type="ECO:0000313" key="2">
    <source>
        <dbReference type="EMBL" id="CAA2955138.1"/>
    </source>
</evidence>
<dbReference type="SUPFAM" id="SSF52058">
    <property type="entry name" value="L domain-like"/>
    <property type="match status" value="1"/>
</dbReference>
<accession>A0A8S0PQI3</accession>
<dbReference type="EMBL" id="CACTIH010000139">
    <property type="protein sequence ID" value="CAA2955138.1"/>
    <property type="molecule type" value="Genomic_DNA"/>
</dbReference>
<dbReference type="PANTHER" id="PTHR47186:SF33">
    <property type="entry name" value="NB-ARC DOMAIN-CONTAINING PROTEIN"/>
    <property type="match status" value="1"/>
</dbReference>
<dbReference type="OrthoDB" id="773208at2759"/>
<organism evidence="2 3">
    <name type="scientific">Olea europaea subsp. europaea</name>
    <dbReference type="NCBI Taxonomy" id="158383"/>
    <lineage>
        <taxon>Eukaryota</taxon>
        <taxon>Viridiplantae</taxon>
        <taxon>Streptophyta</taxon>
        <taxon>Embryophyta</taxon>
        <taxon>Tracheophyta</taxon>
        <taxon>Spermatophyta</taxon>
        <taxon>Magnoliopsida</taxon>
        <taxon>eudicotyledons</taxon>
        <taxon>Gunneridae</taxon>
        <taxon>Pentapetalae</taxon>
        <taxon>asterids</taxon>
        <taxon>lamiids</taxon>
        <taxon>Lamiales</taxon>
        <taxon>Oleaceae</taxon>
        <taxon>Oleeae</taxon>
        <taxon>Olea</taxon>
    </lineage>
</organism>
<keyword evidence="3" id="KW-1185">Reference proteome</keyword>
<feature type="domain" description="R13L1/DRL21-like LRR repeat region" evidence="1">
    <location>
        <begin position="205"/>
        <end position="332"/>
    </location>
</feature>
<evidence type="ECO:0000313" key="3">
    <source>
        <dbReference type="Proteomes" id="UP000594638"/>
    </source>
</evidence>
<dbReference type="Gene3D" id="3.80.10.10">
    <property type="entry name" value="Ribonuclease Inhibitor"/>
    <property type="match status" value="2"/>
</dbReference>
<proteinExistence type="predicted"/>
<dbReference type="InterPro" id="IPR056789">
    <property type="entry name" value="LRR_R13L1-DRL21"/>
</dbReference>
<name>A0A8S0PQI3_OLEEU</name>
<dbReference type="Gramene" id="OE9A011595T1">
    <property type="protein sequence ID" value="OE9A011595C1"/>
    <property type="gene ID" value="OE9A011595"/>
</dbReference>
<dbReference type="Proteomes" id="UP000594638">
    <property type="component" value="Unassembled WGS sequence"/>
</dbReference>